<gene>
    <name evidence="2" type="ORF">IFO68_13565</name>
</gene>
<keyword evidence="3" id="KW-1185">Reference proteome</keyword>
<dbReference type="RefSeq" id="WP_192016393.1">
    <property type="nucleotide sequence ID" value="NZ_JACYTP010000008.1"/>
</dbReference>
<reference evidence="2 3" key="1">
    <citation type="submission" date="2020-09" db="EMBL/GenBank/DDBJ databases">
        <title>Photobacterium sp. CAU 1568 isolated from sand of Sido Beach.</title>
        <authorList>
            <person name="Kim W."/>
        </authorList>
    </citation>
    <scope>NUCLEOTIDE SEQUENCE [LARGE SCALE GENOMIC DNA]</scope>
    <source>
        <strain evidence="2 3">CAU 1568</strain>
    </source>
</reference>
<accession>A0ABR9BMB4</accession>
<protein>
    <submittedName>
        <fullName evidence="2">Uncharacterized protein</fullName>
    </submittedName>
</protein>
<organism evidence="2 3">
    <name type="scientific">Photobacterium arenosum</name>
    <dbReference type="NCBI Taxonomy" id="2774143"/>
    <lineage>
        <taxon>Bacteria</taxon>
        <taxon>Pseudomonadati</taxon>
        <taxon>Pseudomonadota</taxon>
        <taxon>Gammaproteobacteria</taxon>
        <taxon>Vibrionales</taxon>
        <taxon>Vibrionaceae</taxon>
        <taxon>Photobacterium</taxon>
    </lineage>
</organism>
<keyword evidence="1" id="KW-0472">Membrane</keyword>
<keyword evidence="1" id="KW-0812">Transmembrane</keyword>
<dbReference type="Proteomes" id="UP000649768">
    <property type="component" value="Unassembled WGS sequence"/>
</dbReference>
<proteinExistence type="predicted"/>
<evidence type="ECO:0000313" key="2">
    <source>
        <dbReference type="EMBL" id="MBD8513704.1"/>
    </source>
</evidence>
<keyword evidence="1" id="KW-1133">Transmembrane helix</keyword>
<comment type="caution">
    <text evidence="2">The sequence shown here is derived from an EMBL/GenBank/DDBJ whole genome shotgun (WGS) entry which is preliminary data.</text>
</comment>
<evidence type="ECO:0000313" key="3">
    <source>
        <dbReference type="Proteomes" id="UP000649768"/>
    </source>
</evidence>
<sequence>MFMRFIKNKCSVVFIFIVVVGVLFFLHEHDYVADLGLGMTVSGDKYVDSGDWVFNCHNGDLIKKDGIPFPDFDGNDLMNHLLAKGYDFSRNLSKKSVLNGFFQLSDWQGRLEYSTSKVSPYSIGISGNTWTTRFVNDNKEEYLIYVINDRLDKLNEINEWSLLVSDYSPEKIYQKDELINLAISSCDKEQILDN</sequence>
<name>A0ABR9BMB4_9GAMM</name>
<dbReference type="EMBL" id="JACYTP010000008">
    <property type="protein sequence ID" value="MBD8513704.1"/>
    <property type="molecule type" value="Genomic_DNA"/>
</dbReference>
<evidence type="ECO:0000256" key="1">
    <source>
        <dbReference type="SAM" id="Phobius"/>
    </source>
</evidence>
<feature type="transmembrane region" description="Helical" evidence="1">
    <location>
        <begin position="12"/>
        <end position="27"/>
    </location>
</feature>